<accession>A0ABP0LEJ7</accession>
<keyword evidence="3" id="KW-1185">Reference proteome</keyword>
<sequence>MDADVRKCAQEALDNGPDEDEQSESGCNWIGGILLAWTSPPVVRDVKASVQKNFRRPISPGDVLHSVSGHEVENMSRADILRALTRFDGGLGFRAKQAANISLADLLRKTGVLMFAEDCCCYKASSAAAHQLTLLQMEVEAPLAQLMGAQVHAKRSADEKIQRLEKKLFGALDGVSSSEDDSGSSESESEASETSQASDASDASSQGDLGERFLDRLLAGVGDGFPAAIRQSAQEALASGAQEDEECKKGCNWIGGIRLSWTSPPTVREVKRHVQEHFPRPIKPGDALRKVDGKSVDGLNRREILGLLRKFKGSVEDSHNPVKPEVQEHFPNPITPGDLLYQVDGKTVSKLTRIEILKLLQKYKGSIGFQSCRDHGFRESAQNALASGPQPDGECAEGCNWIGGILLAWTSPPVVRDVKPEMQKHFPRPISPRDVLRAVDAKEVQDLSRTAILELFQEYKGDLTFRAGGDMDADVRKSAQEALQSGPQPDAECEEGCDWIGGILLAWTSPPLVREVKPE</sequence>
<feature type="compositionally biased region" description="Acidic residues" evidence="1">
    <location>
        <begin position="178"/>
        <end position="191"/>
    </location>
</feature>
<dbReference type="EMBL" id="CAXAMM010015789">
    <property type="protein sequence ID" value="CAK9037176.1"/>
    <property type="molecule type" value="Genomic_DNA"/>
</dbReference>
<gene>
    <name evidence="2" type="ORF">SCF082_LOCUS22046</name>
</gene>
<dbReference type="Proteomes" id="UP001642464">
    <property type="component" value="Unassembled WGS sequence"/>
</dbReference>
<name>A0ABP0LEJ7_9DINO</name>
<feature type="compositionally biased region" description="Low complexity" evidence="1">
    <location>
        <begin position="192"/>
        <end position="206"/>
    </location>
</feature>
<evidence type="ECO:0000313" key="3">
    <source>
        <dbReference type="Proteomes" id="UP001642464"/>
    </source>
</evidence>
<feature type="region of interest" description="Disordered" evidence="1">
    <location>
        <begin position="173"/>
        <end position="206"/>
    </location>
</feature>
<proteinExistence type="predicted"/>
<feature type="non-terminal residue" evidence="2">
    <location>
        <position position="519"/>
    </location>
</feature>
<protein>
    <submittedName>
        <fullName evidence="2">Uncharacterized protein</fullName>
    </submittedName>
</protein>
<organism evidence="2 3">
    <name type="scientific">Durusdinium trenchii</name>
    <dbReference type="NCBI Taxonomy" id="1381693"/>
    <lineage>
        <taxon>Eukaryota</taxon>
        <taxon>Sar</taxon>
        <taxon>Alveolata</taxon>
        <taxon>Dinophyceae</taxon>
        <taxon>Suessiales</taxon>
        <taxon>Symbiodiniaceae</taxon>
        <taxon>Durusdinium</taxon>
    </lineage>
</organism>
<evidence type="ECO:0000313" key="2">
    <source>
        <dbReference type="EMBL" id="CAK9037176.1"/>
    </source>
</evidence>
<evidence type="ECO:0000256" key="1">
    <source>
        <dbReference type="SAM" id="MobiDB-lite"/>
    </source>
</evidence>
<reference evidence="2 3" key="1">
    <citation type="submission" date="2024-02" db="EMBL/GenBank/DDBJ databases">
        <authorList>
            <person name="Chen Y."/>
            <person name="Shah S."/>
            <person name="Dougan E. K."/>
            <person name="Thang M."/>
            <person name="Chan C."/>
        </authorList>
    </citation>
    <scope>NUCLEOTIDE SEQUENCE [LARGE SCALE GENOMIC DNA]</scope>
</reference>
<comment type="caution">
    <text evidence="2">The sequence shown here is derived from an EMBL/GenBank/DDBJ whole genome shotgun (WGS) entry which is preliminary data.</text>
</comment>